<dbReference type="GO" id="GO:0008270">
    <property type="term" value="F:zinc ion binding"/>
    <property type="evidence" value="ECO:0007669"/>
    <property type="project" value="UniProtKB-UniRule"/>
</dbReference>
<dbReference type="AlphaFoldDB" id="A0A6J2JNG5"/>
<dbReference type="Gene3D" id="3.30.160.60">
    <property type="entry name" value="Classic Zinc Finger"/>
    <property type="match status" value="5"/>
</dbReference>
<dbReference type="SUPFAM" id="SSF57667">
    <property type="entry name" value="beta-beta-alpha zinc fingers"/>
    <property type="match status" value="3"/>
</dbReference>
<gene>
    <name evidence="12" type="primary">LOC114242792</name>
</gene>
<keyword evidence="1 8" id="KW-0479">Metal-binding</keyword>
<dbReference type="SUPFAM" id="SSF57716">
    <property type="entry name" value="Glucocorticoid receptor-like (DNA-binding domain)"/>
    <property type="match status" value="1"/>
</dbReference>
<evidence type="ECO:0000313" key="12">
    <source>
        <dbReference type="RefSeq" id="XP_028029859.1"/>
    </source>
</evidence>
<evidence type="ECO:0000256" key="8">
    <source>
        <dbReference type="PROSITE-ProRule" id="PRU01263"/>
    </source>
</evidence>
<keyword evidence="3 7" id="KW-0863">Zinc-finger</keyword>
<dbReference type="GO" id="GO:0005634">
    <property type="term" value="C:nucleus"/>
    <property type="evidence" value="ECO:0007669"/>
    <property type="project" value="InterPro"/>
</dbReference>
<feature type="binding site" evidence="8">
    <location>
        <position position="70"/>
    </location>
    <ligand>
        <name>Zn(2+)</name>
        <dbReference type="ChEBI" id="CHEBI:29105"/>
    </ligand>
</feature>
<proteinExistence type="inferred from homology"/>
<evidence type="ECO:0000259" key="9">
    <source>
        <dbReference type="PROSITE" id="PS50157"/>
    </source>
</evidence>
<dbReference type="GO" id="GO:0000978">
    <property type="term" value="F:RNA polymerase II cis-regulatory region sequence-specific DNA binding"/>
    <property type="evidence" value="ECO:0007669"/>
    <property type="project" value="TreeGrafter"/>
</dbReference>
<evidence type="ECO:0000259" key="10">
    <source>
        <dbReference type="PROSITE" id="PS51915"/>
    </source>
</evidence>
<dbReference type="FunFam" id="3.30.160.60:FF:000264">
    <property type="entry name" value="Zinc finger protein 236"/>
    <property type="match status" value="1"/>
</dbReference>
<dbReference type="PANTHER" id="PTHR24388">
    <property type="entry name" value="ZINC FINGER PROTEIN"/>
    <property type="match status" value="1"/>
</dbReference>
<dbReference type="PROSITE" id="PS51915">
    <property type="entry name" value="ZAD"/>
    <property type="match status" value="1"/>
</dbReference>
<dbReference type="InterPro" id="IPR050527">
    <property type="entry name" value="Snail/Krueppel_Znf"/>
</dbReference>
<dbReference type="Pfam" id="PF00096">
    <property type="entry name" value="zf-C2H2"/>
    <property type="match status" value="2"/>
</dbReference>
<evidence type="ECO:0000256" key="6">
    <source>
        <dbReference type="ARBA" id="ARBA00037948"/>
    </source>
</evidence>
<accession>A0A6J2JNG5</accession>
<name>A0A6J2JNG5_BOMMA</name>
<dbReference type="SMART" id="SM00868">
    <property type="entry name" value="zf-AD"/>
    <property type="match status" value="2"/>
</dbReference>
<evidence type="ECO:0000256" key="1">
    <source>
        <dbReference type="ARBA" id="ARBA00022723"/>
    </source>
</evidence>
<evidence type="ECO:0000256" key="4">
    <source>
        <dbReference type="ARBA" id="ARBA00022833"/>
    </source>
</evidence>
<feature type="binding site" evidence="8">
    <location>
        <position position="14"/>
    </location>
    <ligand>
        <name>Zn(2+)</name>
        <dbReference type="ChEBI" id="CHEBI:29105"/>
    </ligand>
</feature>
<feature type="binding site" evidence="8">
    <location>
        <position position="67"/>
    </location>
    <ligand>
        <name>Zn(2+)</name>
        <dbReference type="ChEBI" id="CHEBI:29105"/>
    </ligand>
</feature>
<evidence type="ECO:0000256" key="5">
    <source>
        <dbReference type="ARBA" id="ARBA00023242"/>
    </source>
</evidence>
<feature type="domain" description="C2H2-type" evidence="9">
    <location>
        <begin position="480"/>
        <end position="505"/>
    </location>
</feature>
<dbReference type="RefSeq" id="XP_028029859.1">
    <property type="nucleotide sequence ID" value="XM_028174058.1"/>
</dbReference>
<dbReference type="Proteomes" id="UP000504629">
    <property type="component" value="Unplaced"/>
</dbReference>
<keyword evidence="2" id="KW-0677">Repeat</keyword>
<dbReference type="InterPro" id="IPR036236">
    <property type="entry name" value="Znf_C2H2_sf"/>
</dbReference>
<dbReference type="Pfam" id="PF13912">
    <property type="entry name" value="zf-C2H2_6"/>
    <property type="match status" value="2"/>
</dbReference>
<feature type="domain" description="C2H2-type" evidence="9">
    <location>
        <begin position="423"/>
        <end position="451"/>
    </location>
</feature>
<reference evidence="12" key="1">
    <citation type="submission" date="2025-08" db="UniProtKB">
        <authorList>
            <consortium name="RefSeq"/>
        </authorList>
    </citation>
    <scope>IDENTIFICATION</scope>
    <source>
        <tissue evidence="12">Silk gland</tissue>
    </source>
</reference>
<dbReference type="PROSITE" id="PS00028">
    <property type="entry name" value="ZINC_FINGER_C2H2_1"/>
    <property type="match status" value="9"/>
</dbReference>
<dbReference type="Gene3D" id="3.40.1800.20">
    <property type="match status" value="1"/>
</dbReference>
<organism evidence="11 12">
    <name type="scientific">Bombyx mandarina</name>
    <name type="common">Wild silk moth</name>
    <name type="synonym">Wild silkworm</name>
    <dbReference type="NCBI Taxonomy" id="7092"/>
    <lineage>
        <taxon>Eukaryota</taxon>
        <taxon>Metazoa</taxon>
        <taxon>Ecdysozoa</taxon>
        <taxon>Arthropoda</taxon>
        <taxon>Hexapoda</taxon>
        <taxon>Insecta</taxon>
        <taxon>Pterygota</taxon>
        <taxon>Neoptera</taxon>
        <taxon>Endopterygota</taxon>
        <taxon>Lepidoptera</taxon>
        <taxon>Glossata</taxon>
        <taxon>Ditrysia</taxon>
        <taxon>Bombycoidea</taxon>
        <taxon>Bombycidae</taxon>
        <taxon>Bombycinae</taxon>
        <taxon>Bombyx</taxon>
    </lineage>
</organism>
<dbReference type="GO" id="GO:0000981">
    <property type="term" value="F:DNA-binding transcription factor activity, RNA polymerase II-specific"/>
    <property type="evidence" value="ECO:0007669"/>
    <property type="project" value="TreeGrafter"/>
</dbReference>
<sequence>MDYFIQEKNISGLCRFCLKNNGSKDIKTEYSTNDSREVYQEMIENVFNIQLLTSNHPDSSQIPRVICEECIRRLRDAAALKQTVLQSQEALLRFAQNLSQDIQNKNTLEESLMTDIKTEISMEDNLVEIFPDDNFDEDDVESNFKAEASRLDDVTDITSQLSKQNYAGRLSAEIKEDSQKDWSKIVERRGDGPLLRENSLKLISNSTLCVFQWNKSRYRCFCCKEPFSDIDLLRQHTDNAHSIKNIEKKIIVQQNKLVKVEISKLSCRMCGITMDSLSTLRRHLSDEHAILFASDDDLLVPFKLQNDLKCQICHERFSVFRLLNIHVNKHYRKHVCHVCGAGFTSLVFLNLHRTRAHRPLTCRQCDATFVTKNDKKQHEINVHGLKCERKLRFPCPYCEDRFYQENFRVLHLVEKHGFARPEHRCVVCAKTFVTRSLLNNHTKNVHNKEKNHKCDICQNLFYTKSDLGRHRVTHTGERKHNCGVCNAKFTTKDSLRRHAKRAHPV</sequence>
<keyword evidence="11" id="KW-1185">Reference proteome</keyword>
<evidence type="ECO:0000256" key="2">
    <source>
        <dbReference type="ARBA" id="ARBA00022737"/>
    </source>
</evidence>
<keyword evidence="4 8" id="KW-0862">Zinc</keyword>
<dbReference type="SMART" id="SM00355">
    <property type="entry name" value="ZnF_C2H2"/>
    <property type="match status" value="9"/>
</dbReference>
<dbReference type="InterPro" id="IPR012934">
    <property type="entry name" value="Znf_AD"/>
</dbReference>
<dbReference type="PROSITE" id="PS50157">
    <property type="entry name" value="ZINC_FINGER_C2H2_2"/>
    <property type="match status" value="4"/>
</dbReference>
<feature type="binding site" evidence="8">
    <location>
        <position position="17"/>
    </location>
    <ligand>
        <name>Zn(2+)</name>
        <dbReference type="ChEBI" id="CHEBI:29105"/>
    </ligand>
</feature>
<comment type="similarity">
    <text evidence="6">Belongs to the snail C2H2-type zinc-finger protein family.</text>
</comment>
<dbReference type="Pfam" id="PF07776">
    <property type="entry name" value="zf-AD"/>
    <property type="match status" value="1"/>
</dbReference>
<dbReference type="OrthoDB" id="3838338at2759"/>
<dbReference type="InterPro" id="IPR013087">
    <property type="entry name" value="Znf_C2H2_type"/>
</dbReference>
<feature type="domain" description="C2H2-type" evidence="9">
    <location>
        <begin position="218"/>
        <end position="246"/>
    </location>
</feature>
<evidence type="ECO:0000256" key="7">
    <source>
        <dbReference type="PROSITE-ProRule" id="PRU00042"/>
    </source>
</evidence>
<dbReference type="KEGG" id="bman:114242792"/>
<dbReference type="GeneID" id="114242792"/>
<feature type="domain" description="ZAD" evidence="10">
    <location>
        <begin position="12"/>
        <end position="94"/>
    </location>
</feature>
<evidence type="ECO:0000313" key="11">
    <source>
        <dbReference type="Proteomes" id="UP000504629"/>
    </source>
</evidence>
<evidence type="ECO:0000256" key="3">
    <source>
        <dbReference type="ARBA" id="ARBA00022771"/>
    </source>
</evidence>
<feature type="domain" description="C2H2-type" evidence="9">
    <location>
        <begin position="452"/>
        <end position="479"/>
    </location>
</feature>
<protein>
    <submittedName>
        <fullName evidence="12">Zinc finger and SCAN domain-containing protein 10-like</fullName>
    </submittedName>
</protein>
<dbReference type="PANTHER" id="PTHR24388:SF53">
    <property type="entry name" value="CHORION TRANSCRIPTION FACTOR CF2-RELATED"/>
    <property type="match status" value="1"/>
</dbReference>
<keyword evidence="5" id="KW-0539">Nucleus</keyword>